<dbReference type="GO" id="GO:0042941">
    <property type="term" value="P:D-alanine transmembrane transport"/>
    <property type="evidence" value="ECO:0007669"/>
    <property type="project" value="TreeGrafter"/>
</dbReference>
<evidence type="ECO:0000313" key="12">
    <source>
        <dbReference type="Proteomes" id="UP000606991"/>
    </source>
</evidence>
<dbReference type="GO" id="GO:0015190">
    <property type="term" value="F:L-leucine transmembrane transporter activity"/>
    <property type="evidence" value="ECO:0007669"/>
    <property type="project" value="TreeGrafter"/>
</dbReference>
<evidence type="ECO:0000256" key="3">
    <source>
        <dbReference type="ARBA" id="ARBA00022475"/>
    </source>
</evidence>
<dbReference type="PANTHER" id="PTHR11795:SF371">
    <property type="entry name" value="HIGH-AFFINITY BRANCHED-CHAIN AMINO ACID TRANSPORT SYSTEM PERMEASE PROTEIN LIVH"/>
    <property type="match status" value="1"/>
</dbReference>
<keyword evidence="7 10" id="KW-1133">Transmembrane helix</keyword>
<dbReference type="GO" id="GO:0015808">
    <property type="term" value="P:L-alanine transport"/>
    <property type="evidence" value="ECO:0007669"/>
    <property type="project" value="TreeGrafter"/>
</dbReference>
<evidence type="ECO:0000256" key="4">
    <source>
        <dbReference type="ARBA" id="ARBA00022519"/>
    </source>
</evidence>
<reference evidence="11 12" key="1">
    <citation type="submission" date="2020-10" db="EMBL/GenBank/DDBJ databases">
        <title>Ca. Dormibacterota MAGs.</title>
        <authorList>
            <person name="Montgomery K."/>
        </authorList>
    </citation>
    <scope>NUCLEOTIDE SEQUENCE [LARGE SCALE GENOMIC DNA]</scope>
    <source>
        <strain evidence="11">SC8812_S17_18</strain>
    </source>
</reference>
<dbReference type="GO" id="GO:1903806">
    <property type="term" value="P:L-isoleucine import across plasma membrane"/>
    <property type="evidence" value="ECO:0007669"/>
    <property type="project" value="TreeGrafter"/>
</dbReference>
<dbReference type="RefSeq" id="WP_337308548.1">
    <property type="nucleotide sequence ID" value="NZ_JAEKNS010000008.1"/>
</dbReference>
<evidence type="ECO:0000256" key="2">
    <source>
        <dbReference type="ARBA" id="ARBA00022448"/>
    </source>
</evidence>
<protein>
    <submittedName>
        <fullName evidence="11">Branched-chain amino acid ABC transporter permease</fullName>
    </submittedName>
</protein>
<comment type="subcellular location">
    <subcellularLocation>
        <location evidence="1">Cell membrane</location>
        <topology evidence="1">Multi-pass membrane protein</topology>
    </subcellularLocation>
</comment>
<evidence type="ECO:0000256" key="10">
    <source>
        <dbReference type="SAM" id="Phobius"/>
    </source>
</evidence>
<keyword evidence="6" id="KW-0029">Amino-acid transport</keyword>
<keyword evidence="5 10" id="KW-0812">Transmembrane</keyword>
<comment type="caution">
    <text evidence="11">The sequence shown here is derived from an EMBL/GenBank/DDBJ whole genome shotgun (WGS) entry which is preliminary data.</text>
</comment>
<evidence type="ECO:0000256" key="9">
    <source>
        <dbReference type="ARBA" id="ARBA00037998"/>
    </source>
</evidence>
<dbReference type="Proteomes" id="UP000606991">
    <property type="component" value="Unassembled WGS sequence"/>
</dbReference>
<gene>
    <name evidence="11" type="ORF">JF886_00595</name>
</gene>
<feature type="transmembrane region" description="Helical" evidence="10">
    <location>
        <begin position="135"/>
        <end position="159"/>
    </location>
</feature>
<dbReference type="CDD" id="cd06582">
    <property type="entry name" value="TM_PBP1_LivH_like"/>
    <property type="match status" value="1"/>
</dbReference>
<feature type="transmembrane region" description="Helical" evidence="10">
    <location>
        <begin position="93"/>
        <end position="115"/>
    </location>
</feature>
<keyword evidence="3" id="KW-1003">Cell membrane</keyword>
<feature type="transmembrane region" description="Helical" evidence="10">
    <location>
        <begin position="59"/>
        <end position="81"/>
    </location>
</feature>
<evidence type="ECO:0000256" key="6">
    <source>
        <dbReference type="ARBA" id="ARBA00022970"/>
    </source>
</evidence>
<dbReference type="Pfam" id="PF02653">
    <property type="entry name" value="BPD_transp_2"/>
    <property type="match status" value="1"/>
</dbReference>
<evidence type="ECO:0000256" key="5">
    <source>
        <dbReference type="ARBA" id="ARBA00022692"/>
    </source>
</evidence>
<dbReference type="GO" id="GO:0005304">
    <property type="term" value="F:L-valine transmembrane transporter activity"/>
    <property type="evidence" value="ECO:0007669"/>
    <property type="project" value="TreeGrafter"/>
</dbReference>
<evidence type="ECO:0000256" key="8">
    <source>
        <dbReference type="ARBA" id="ARBA00023136"/>
    </source>
</evidence>
<comment type="similarity">
    <text evidence="9">Belongs to the binding-protein-dependent transport system permease family. LivHM subfamily.</text>
</comment>
<keyword evidence="4" id="KW-0997">Cell inner membrane</keyword>
<evidence type="ECO:0000313" key="11">
    <source>
        <dbReference type="EMBL" id="MBJ7593355.1"/>
    </source>
</evidence>
<dbReference type="GO" id="GO:0005886">
    <property type="term" value="C:plasma membrane"/>
    <property type="evidence" value="ECO:0007669"/>
    <property type="project" value="UniProtKB-SubCell"/>
</dbReference>
<dbReference type="GO" id="GO:0015188">
    <property type="term" value="F:L-isoleucine transmembrane transporter activity"/>
    <property type="evidence" value="ECO:0007669"/>
    <property type="project" value="TreeGrafter"/>
</dbReference>
<sequence length="294" mass="30339">MSLFIAALGFGLVSASIIAIAAVGFTMQFGITNMINLAYGQVMIASAYVAYQLNSRGVLIWVALVVAAVFGALLSFTLNRLVYSPFQRKGTNLVGMVIISLAVGLLLANVMLPIFGYYSVSYHLDTGPTFHAGSIALTGVQLLIMGVAIGIMLLIHALLRLTKLGKAMRATAANPGLARNCGIPTRRVVDLAWLITGALCGIAGTVAGMNSDSFSVANGSEFLIPIIAAAVLGGAGHPYGAMIGAVIIGLMTEISAAVISPQYKQVAAFAALVLVMMLRPQGLLAKRGALAAAG</sequence>
<feature type="transmembrane region" description="Helical" evidence="10">
    <location>
        <begin position="188"/>
        <end position="208"/>
    </location>
</feature>
<dbReference type="InterPro" id="IPR001851">
    <property type="entry name" value="ABC_transp_permease"/>
</dbReference>
<name>A0A934K005_9BACT</name>
<dbReference type="PANTHER" id="PTHR11795">
    <property type="entry name" value="BRANCHED-CHAIN AMINO ACID TRANSPORT SYSTEM PERMEASE PROTEIN LIVH"/>
    <property type="match status" value="1"/>
</dbReference>
<dbReference type="EMBL" id="JAEKNS010000008">
    <property type="protein sequence ID" value="MBJ7593355.1"/>
    <property type="molecule type" value="Genomic_DNA"/>
</dbReference>
<dbReference type="AlphaFoldDB" id="A0A934K005"/>
<keyword evidence="2" id="KW-0813">Transport</keyword>
<accession>A0A934K005</accession>
<dbReference type="GO" id="GO:0015192">
    <property type="term" value="F:L-phenylalanine transmembrane transporter activity"/>
    <property type="evidence" value="ECO:0007669"/>
    <property type="project" value="TreeGrafter"/>
</dbReference>
<proteinExistence type="inferred from homology"/>
<evidence type="ECO:0000256" key="1">
    <source>
        <dbReference type="ARBA" id="ARBA00004651"/>
    </source>
</evidence>
<keyword evidence="8 10" id="KW-0472">Membrane</keyword>
<evidence type="ECO:0000256" key="7">
    <source>
        <dbReference type="ARBA" id="ARBA00022989"/>
    </source>
</evidence>
<feature type="transmembrane region" description="Helical" evidence="10">
    <location>
        <begin position="34"/>
        <end position="53"/>
    </location>
</feature>
<organism evidence="11 12">
    <name type="scientific">Candidatus Aeolococcus gillhamiae</name>
    <dbReference type="NCBI Taxonomy" id="3127015"/>
    <lineage>
        <taxon>Bacteria</taxon>
        <taxon>Bacillati</taxon>
        <taxon>Candidatus Dormiibacterota</taxon>
        <taxon>Candidatus Dormibacteria</taxon>
        <taxon>Candidatus Aeolococcales</taxon>
        <taxon>Candidatus Aeolococcaceae</taxon>
        <taxon>Candidatus Aeolococcus</taxon>
    </lineage>
</organism>
<dbReference type="InterPro" id="IPR052157">
    <property type="entry name" value="BCAA_transport_permease"/>
</dbReference>
<feature type="transmembrane region" description="Helical" evidence="10">
    <location>
        <begin position="6"/>
        <end position="27"/>
    </location>
</feature>